<dbReference type="RefSeq" id="WP_104371854.1">
    <property type="nucleotide sequence ID" value="NZ_BFAV01000102.1"/>
</dbReference>
<dbReference type="EMBL" id="BFAV01000102">
    <property type="protein sequence ID" value="GBF33459.1"/>
    <property type="molecule type" value="Genomic_DNA"/>
</dbReference>
<dbReference type="Pfam" id="PF08889">
    <property type="entry name" value="WbqC"/>
    <property type="match status" value="1"/>
</dbReference>
<organism evidence="1 2">
    <name type="scientific">Desulfocucumis palustris</name>
    <dbReference type="NCBI Taxonomy" id="1898651"/>
    <lineage>
        <taxon>Bacteria</taxon>
        <taxon>Bacillati</taxon>
        <taxon>Bacillota</taxon>
        <taxon>Clostridia</taxon>
        <taxon>Eubacteriales</taxon>
        <taxon>Desulfocucumaceae</taxon>
        <taxon>Desulfocucumis</taxon>
    </lineage>
</organism>
<dbReference type="Proteomes" id="UP000239549">
    <property type="component" value="Unassembled WGS sequence"/>
</dbReference>
<evidence type="ECO:0000313" key="2">
    <source>
        <dbReference type="Proteomes" id="UP000239549"/>
    </source>
</evidence>
<keyword evidence="2" id="KW-1185">Reference proteome</keyword>
<evidence type="ECO:0008006" key="3">
    <source>
        <dbReference type="Google" id="ProtNLM"/>
    </source>
</evidence>
<protein>
    <recommendedName>
        <fullName evidence="3">WbqC-like protein</fullName>
    </recommendedName>
</protein>
<comment type="caution">
    <text evidence="1">The sequence shown here is derived from an EMBL/GenBank/DDBJ whole genome shotgun (WGS) entry which is preliminary data.</text>
</comment>
<name>A0A2L2XAZ4_9FIRM</name>
<evidence type="ECO:0000313" key="1">
    <source>
        <dbReference type="EMBL" id="GBF33459.1"/>
    </source>
</evidence>
<dbReference type="OrthoDB" id="3611744at2"/>
<gene>
    <name evidence="1" type="ORF">DCCM_2560</name>
</gene>
<accession>A0A2L2XAZ4</accession>
<proteinExistence type="predicted"/>
<sequence length="228" mass="25682">MIISGHQPNYLPWLGYFHKMKSCDLFVILDDVLHSRGAITNKNKIKGPEGARLLSVPLAQKKVPIKDVTILNGSRWHNKHWNSLRTCYAKAPYWKDYQNLLLPIYDNPGEKLADFNLRLIKVISKILGISTPLVRSSEIPGITGSKGTKIINICKHFGADICLSGTGARDYNDEDEFARNHIRLVYQEFECPDYPQLWGGFIPNLSALDLIFNCGPGSQDFLPGQIIT</sequence>
<dbReference type="InterPro" id="IPR014985">
    <property type="entry name" value="WbqC"/>
</dbReference>
<reference evidence="2" key="1">
    <citation type="submission" date="2018-02" db="EMBL/GenBank/DDBJ databases">
        <title>Genome sequence of Desulfocucumis palustris strain NAW-5.</title>
        <authorList>
            <person name="Watanabe M."/>
            <person name="Kojima H."/>
            <person name="Fukui M."/>
        </authorList>
    </citation>
    <scope>NUCLEOTIDE SEQUENCE [LARGE SCALE GENOMIC DNA]</scope>
    <source>
        <strain evidence="2">NAW-5</strain>
    </source>
</reference>
<dbReference type="AlphaFoldDB" id="A0A2L2XAZ4"/>